<feature type="compositionally biased region" description="Basic residues" evidence="1">
    <location>
        <begin position="126"/>
        <end position="135"/>
    </location>
</feature>
<organism evidence="2 3">
    <name type="scientific">Diaporthe helianthi</name>
    <dbReference type="NCBI Taxonomy" id="158607"/>
    <lineage>
        <taxon>Eukaryota</taxon>
        <taxon>Fungi</taxon>
        <taxon>Dikarya</taxon>
        <taxon>Ascomycota</taxon>
        <taxon>Pezizomycotina</taxon>
        <taxon>Sordariomycetes</taxon>
        <taxon>Sordariomycetidae</taxon>
        <taxon>Diaporthales</taxon>
        <taxon>Diaporthaceae</taxon>
        <taxon>Diaporthe</taxon>
    </lineage>
</organism>
<keyword evidence="3" id="KW-1185">Reference proteome</keyword>
<feature type="compositionally biased region" description="Polar residues" evidence="1">
    <location>
        <begin position="243"/>
        <end position="252"/>
    </location>
</feature>
<dbReference type="STRING" id="158607.A0A2P5I1X8"/>
<feature type="compositionally biased region" description="Polar residues" evidence="1">
    <location>
        <begin position="317"/>
        <end position="329"/>
    </location>
</feature>
<protein>
    <submittedName>
        <fullName evidence="2">Uncharacterized protein</fullName>
    </submittedName>
</protein>
<gene>
    <name evidence="2" type="ORF">DHEL01_v205071</name>
</gene>
<comment type="caution">
    <text evidence="2">The sequence shown here is derived from an EMBL/GenBank/DDBJ whole genome shotgun (WGS) entry which is preliminary data.</text>
</comment>
<sequence length="380" mass="42102">MMPADGHHKDCSIYQDGPRTPGQNQAIAPQANLQSGQPRLIQKTITYDEVLENVHNKDSRDKHYIVEWPRKSNKWFILRCDKHGRNFGEHPFTSARSHLHSEAHGFRANRSNVAYKKALVDGYKPKGWKRKHRRKAADESKPVADRPRSTQGILRPAASGMSTRFDGIIDPIPGEVYEGAQRQPGAVSVCGTWCSVKGIADGQEVARRYRDRLEAYRASRGEPRLGVSNQSDETVVKVDHTNIDQPSAVTDKSGNRQAERANRRRPEPNGKDIDKGYVRETDQTTGDSIVVVSSEHDESESSLSPVPSAYDGDEADSSYSSRPTTSHVRNASADPTRVWEEFDMGDCNDPPTSPGNTSQSGADSRKGGHGNDGPYMVISR</sequence>
<evidence type="ECO:0000313" key="2">
    <source>
        <dbReference type="EMBL" id="POS76528.1"/>
    </source>
</evidence>
<feature type="compositionally biased region" description="Basic and acidic residues" evidence="1">
    <location>
        <begin position="136"/>
        <end position="148"/>
    </location>
</feature>
<feature type="compositionally biased region" description="Basic and acidic residues" evidence="1">
    <location>
        <begin position="253"/>
        <end position="282"/>
    </location>
</feature>
<dbReference type="InParanoid" id="A0A2P5I1X8"/>
<dbReference type="OrthoDB" id="5244982at2759"/>
<reference evidence="2" key="1">
    <citation type="submission" date="2017-09" db="EMBL/GenBank/DDBJ databases">
        <title>Polyketide synthases of a Diaporthe helianthi virulent isolate.</title>
        <authorList>
            <person name="Baroncelli R."/>
        </authorList>
    </citation>
    <scope>NUCLEOTIDE SEQUENCE [LARGE SCALE GENOMIC DNA]</scope>
    <source>
        <strain evidence="2">7/96</strain>
    </source>
</reference>
<name>A0A2P5I1X8_DIAHE</name>
<proteinExistence type="predicted"/>
<evidence type="ECO:0000313" key="3">
    <source>
        <dbReference type="Proteomes" id="UP000094444"/>
    </source>
</evidence>
<feature type="region of interest" description="Disordered" evidence="1">
    <location>
        <begin position="126"/>
        <end position="151"/>
    </location>
</feature>
<dbReference type="Proteomes" id="UP000094444">
    <property type="component" value="Unassembled WGS sequence"/>
</dbReference>
<feature type="region of interest" description="Disordered" evidence="1">
    <location>
        <begin position="223"/>
        <end position="380"/>
    </location>
</feature>
<feature type="region of interest" description="Disordered" evidence="1">
    <location>
        <begin position="1"/>
        <end position="25"/>
    </location>
</feature>
<accession>A0A2P5I1X8</accession>
<dbReference type="EMBL" id="MAVT02000359">
    <property type="protein sequence ID" value="POS76528.1"/>
    <property type="molecule type" value="Genomic_DNA"/>
</dbReference>
<evidence type="ECO:0000256" key="1">
    <source>
        <dbReference type="SAM" id="MobiDB-lite"/>
    </source>
</evidence>
<feature type="compositionally biased region" description="Basic and acidic residues" evidence="1">
    <location>
        <begin position="1"/>
        <end position="11"/>
    </location>
</feature>
<dbReference type="AlphaFoldDB" id="A0A2P5I1X8"/>